<evidence type="ECO:0000256" key="4">
    <source>
        <dbReference type="ARBA" id="ARBA00022692"/>
    </source>
</evidence>
<dbReference type="GO" id="GO:0008955">
    <property type="term" value="F:peptidoglycan glycosyltransferase activity"/>
    <property type="evidence" value="ECO:0007669"/>
    <property type="project" value="UniProtKB-EC"/>
</dbReference>
<feature type="transmembrane region" description="Helical" evidence="17">
    <location>
        <begin position="53"/>
        <end position="71"/>
    </location>
</feature>
<comment type="catalytic activity">
    <reaction evidence="15">
        <text>[GlcNAc-(1-&gt;4)-Mur2Ac(oyl-L-Ala-gamma-D-Glu-L-Lys-D-Ala-D-Ala)](n)-di-trans,octa-cis-undecaprenyl diphosphate + beta-D-GlcNAc-(1-&gt;4)-Mur2Ac(oyl-L-Ala-gamma-D-Glu-L-Lys-D-Ala-D-Ala)-di-trans,octa-cis-undecaprenyl diphosphate = [GlcNAc-(1-&gt;4)-Mur2Ac(oyl-L-Ala-gamma-D-Glu-L-Lys-D-Ala-D-Ala)](n+1)-di-trans,octa-cis-undecaprenyl diphosphate + di-trans,octa-cis-undecaprenyl diphosphate + H(+)</text>
        <dbReference type="Rhea" id="RHEA:23708"/>
        <dbReference type="Rhea" id="RHEA-COMP:9602"/>
        <dbReference type="Rhea" id="RHEA-COMP:9603"/>
        <dbReference type="ChEBI" id="CHEBI:15378"/>
        <dbReference type="ChEBI" id="CHEBI:58405"/>
        <dbReference type="ChEBI" id="CHEBI:60033"/>
        <dbReference type="ChEBI" id="CHEBI:78435"/>
        <dbReference type="EC" id="2.4.99.28"/>
    </reaction>
</comment>
<dbReference type="Pfam" id="PF01098">
    <property type="entry name" value="FTSW_RODA_SPOVE"/>
    <property type="match status" value="1"/>
</dbReference>
<comment type="subcellular location">
    <subcellularLocation>
        <location evidence="1">Membrane</location>
        <topology evidence="1">Multi-pass membrane protein</topology>
    </subcellularLocation>
</comment>
<evidence type="ECO:0000256" key="11">
    <source>
        <dbReference type="ARBA" id="ARBA00038053"/>
    </source>
</evidence>
<sequence>MKTTFKKIYRKMRNIDYWILIPYLVLCLIGVVMVYSASAAIRMQTGGSPVNYLIKQIVFVLMGWGVFGFFASLNLEKLRTKGVLGLSFGVLLVALLFVKVAGRAVNGANGWINLGPISIQPAEFTKLFMIVYWADRCTKVNDELHRPSMQDYVSGLILTAILLILIIIQPDVGGFSINFAIAALMIMASGYNSRWTILIFDGLLFVGMIALPSLAKVVATGHIKNYQVARFVAFVNPFGTQSGAGSQLVNSYYAISNGGLKGVGLGNGIQKMGYLPEPNTDFILSVVSEELGFIGVFLILALLAVIICQIIRVGVRSDNMYEGLLCYGVGTFIAVEAAINVGGVTGLLPITGVTFPFISYGGSSMIALSIALGLAMNVSIRQKLRRKNQRRLQAIRQRGLGNEL</sequence>
<evidence type="ECO:0000256" key="17">
    <source>
        <dbReference type="SAM" id="Phobius"/>
    </source>
</evidence>
<evidence type="ECO:0000256" key="10">
    <source>
        <dbReference type="ARBA" id="ARBA00033270"/>
    </source>
</evidence>
<evidence type="ECO:0000256" key="3">
    <source>
        <dbReference type="ARBA" id="ARBA00022679"/>
    </source>
</evidence>
<dbReference type="GO" id="GO:0032153">
    <property type="term" value="C:cell division site"/>
    <property type="evidence" value="ECO:0007669"/>
    <property type="project" value="TreeGrafter"/>
</dbReference>
<keyword evidence="8 17" id="KW-0472">Membrane</keyword>
<name>A0AAU7C4F8_9LACO</name>
<feature type="transmembrane region" description="Helical" evidence="17">
    <location>
        <begin position="20"/>
        <end position="41"/>
    </location>
</feature>
<proteinExistence type="inferred from homology"/>
<evidence type="ECO:0000256" key="16">
    <source>
        <dbReference type="ARBA" id="ARBA00049966"/>
    </source>
</evidence>
<evidence type="ECO:0000256" key="9">
    <source>
        <dbReference type="ARBA" id="ARBA00032370"/>
    </source>
</evidence>
<evidence type="ECO:0000313" key="18">
    <source>
        <dbReference type="EMBL" id="XBG96132.1"/>
    </source>
</evidence>
<dbReference type="InterPro" id="IPR001182">
    <property type="entry name" value="FtsW/RodA"/>
</dbReference>
<keyword evidence="6" id="KW-0573">Peptidoglycan synthesis</keyword>
<feature type="transmembrane region" description="Helical" evidence="17">
    <location>
        <begin position="198"/>
        <end position="215"/>
    </location>
</feature>
<comment type="function">
    <text evidence="16">Peptidoglycan polymerase that is essential for cell division.</text>
</comment>
<evidence type="ECO:0000256" key="13">
    <source>
        <dbReference type="ARBA" id="ARBA00041418"/>
    </source>
</evidence>
<dbReference type="GO" id="GO:0008360">
    <property type="term" value="P:regulation of cell shape"/>
    <property type="evidence" value="ECO:0007669"/>
    <property type="project" value="UniProtKB-KW"/>
</dbReference>
<keyword evidence="7 17" id="KW-1133">Transmembrane helix</keyword>
<evidence type="ECO:0000256" key="14">
    <source>
        <dbReference type="ARBA" id="ARBA00044770"/>
    </source>
</evidence>
<dbReference type="KEGG" id="lalo:ABC765_03240"/>
<keyword evidence="2" id="KW-0328">Glycosyltransferase</keyword>
<feature type="transmembrane region" description="Helical" evidence="17">
    <location>
        <begin position="83"/>
        <end position="105"/>
    </location>
</feature>
<dbReference type="GO" id="GO:0015648">
    <property type="term" value="F:lipid-linked peptidoglycan transporter activity"/>
    <property type="evidence" value="ECO:0007669"/>
    <property type="project" value="TreeGrafter"/>
</dbReference>
<dbReference type="PANTHER" id="PTHR30474:SF2">
    <property type="entry name" value="PEPTIDOGLYCAN GLYCOSYLTRANSFERASE FTSW-RELATED"/>
    <property type="match status" value="1"/>
</dbReference>
<evidence type="ECO:0000256" key="12">
    <source>
        <dbReference type="ARBA" id="ARBA00041185"/>
    </source>
</evidence>
<evidence type="ECO:0000256" key="6">
    <source>
        <dbReference type="ARBA" id="ARBA00022984"/>
    </source>
</evidence>
<dbReference type="PROSITE" id="PS00428">
    <property type="entry name" value="FTSW_RODA_SPOVE"/>
    <property type="match status" value="1"/>
</dbReference>
<accession>A0AAU7C4F8</accession>
<comment type="similarity">
    <text evidence="11">Belongs to the SEDS family. FtsW subfamily.</text>
</comment>
<keyword evidence="3" id="KW-0808">Transferase</keyword>
<evidence type="ECO:0000256" key="7">
    <source>
        <dbReference type="ARBA" id="ARBA00022989"/>
    </source>
</evidence>
<evidence type="ECO:0000256" key="1">
    <source>
        <dbReference type="ARBA" id="ARBA00004141"/>
    </source>
</evidence>
<dbReference type="GO" id="GO:0051301">
    <property type="term" value="P:cell division"/>
    <property type="evidence" value="ECO:0007669"/>
    <property type="project" value="InterPro"/>
</dbReference>
<evidence type="ECO:0000256" key="5">
    <source>
        <dbReference type="ARBA" id="ARBA00022960"/>
    </source>
</evidence>
<evidence type="ECO:0000256" key="15">
    <source>
        <dbReference type="ARBA" id="ARBA00049902"/>
    </source>
</evidence>
<feature type="transmembrane region" description="Helical" evidence="17">
    <location>
        <begin position="291"/>
        <end position="312"/>
    </location>
</feature>
<dbReference type="EMBL" id="CP154878">
    <property type="protein sequence ID" value="XBG96132.1"/>
    <property type="molecule type" value="Genomic_DNA"/>
</dbReference>
<keyword evidence="4 17" id="KW-0812">Transmembrane</keyword>
<feature type="transmembrane region" description="Helical" evidence="17">
    <location>
        <begin position="324"/>
        <end position="351"/>
    </location>
</feature>
<dbReference type="EC" id="2.4.99.28" evidence="14"/>
<feature type="transmembrane region" description="Helical" evidence="17">
    <location>
        <begin position="152"/>
        <end position="169"/>
    </location>
</feature>
<organism evidence="18">
    <name type="scientific">Limosilactobacillus allomucosae</name>
    <dbReference type="NCBI Taxonomy" id="3142938"/>
    <lineage>
        <taxon>Bacteria</taxon>
        <taxon>Bacillati</taxon>
        <taxon>Bacillota</taxon>
        <taxon>Bacilli</taxon>
        <taxon>Lactobacillales</taxon>
        <taxon>Lactobacillaceae</taxon>
        <taxon>Limosilactobacillus</taxon>
    </lineage>
</organism>
<keyword evidence="5" id="KW-0133">Cell shape</keyword>
<dbReference type="AlphaFoldDB" id="A0AAU7C4F8"/>
<evidence type="ECO:0000256" key="8">
    <source>
        <dbReference type="ARBA" id="ARBA00023136"/>
    </source>
</evidence>
<feature type="transmembrane region" description="Helical" evidence="17">
    <location>
        <begin position="357"/>
        <end position="380"/>
    </location>
</feature>
<dbReference type="PANTHER" id="PTHR30474">
    <property type="entry name" value="CELL CYCLE PROTEIN"/>
    <property type="match status" value="1"/>
</dbReference>
<evidence type="ECO:0000256" key="2">
    <source>
        <dbReference type="ARBA" id="ARBA00022676"/>
    </source>
</evidence>
<protein>
    <recommendedName>
        <fullName evidence="12">Probable peptidoglycan glycosyltransferase FtsW</fullName>
        <ecNumber evidence="14">2.4.99.28</ecNumber>
    </recommendedName>
    <alternativeName>
        <fullName evidence="13">Cell division protein FtsW</fullName>
    </alternativeName>
    <alternativeName>
        <fullName evidence="10">Cell wall polymerase</fullName>
    </alternativeName>
    <alternativeName>
        <fullName evidence="9">Peptidoglycan polymerase</fullName>
    </alternativeName>
</protein>
<dbReference type="GO" id="GO:0005886">
    <property type="term" value="C:plasma membrane"/>
    <property type="evidence" value="ECO:0007669"/>
    <property type="project" value="TreeGrafter"/>
</dbReference>
<gene>
    <name evidence="18" type="ORF">ABC765_03240</name>
</gene>
<dbReference type="InterPro" id="IPR018365">
    <property type="entry name" value="Cell_cycle_FtsW-rel_CS"/>
</dbReference>
<dbReference type="GO" id="GO:0009252">
    <property type="term" value="P:peptidoglycan biosynthetic process"/>
    <property type="evidence" value="ECO:0007669"/>
    <property type="project" value="UniProtKB-KW"/>
</dbReference>
<reference evidence="18" key="1">
    <citation type="submission" date="2024-04" db="EMBL/GenBank/DDBJ databases">
        <title>Limosilactobacillus allomucosae sp. nov., a novel species isolated from wild boar faecal samples as a potential probiotics for domestic pigs.</title>
        <authorList>
            <person name="Chen B."/>
        </authorList>
    </citation>
    <scope>NUCLEOTIDE SEQUENCE</scope>
    <source>
        <strain evidence="18">WILCCON 0051</strain>
    </source>
</reference>